<dbReference type="InterPro" id="IPR016024">
    <property type="entry name" value="ARM-type_fold"/>
</dbReference>
<evidence type="ECO:0000313" key="3">
    <source>
        <dbReference type="Proteomes" id="UP000593567"/>
    </source>
</evidence>
<dbReference type="OrthoDB" id="5979581at2759"/>
<dbReference type="SUPFAM" id="SSF48371">
    <property type="entry name" value="ARM repeat"/>
    <property type="match status" value="1"/>
</dbReference>
<organism evidence="2 3">
    <name type="scientific">Bugula neritina</name>
    <name type="common">Brown bryozoan</name>
    <name type="synonym">Sertularia neritina</name>
    <dbReference type="NCBI Taxonomy" id="10212"/>
    <lineage>
        <taxon>Eukaryota</taxon>
        <taxon>Metazoa</taxon>
        <taxon>Spiralia</taxon>
        <taxon>Lophotrochozoa</taxon>
        <taxon>Bryozoa</taxon>
        <taxon>Gymnolaemata</taxon>
        <taxon>Cheilostomatida</taxon>
        <taxon>Flustrina</taxon>
        <taxon>Buguloidea</taxon>
        <taxon>Bugulidae</taxon>
        <taxon>Bugula</taxon>
    </lineage>
</organism>
<dbReference type="GO" id="GO:0005524">
    <property type="term" value="F:ATP binding"/>
    <property type="evidence" value="ECO:0007669"/>
    <property type="project" value="InterPro"/>
</dbReference>
<dbReference type="EMBL" id="VXIV02003310">
    <property type="protein sequence ID" value="KAF6018434.1"/>
    <property type="molecule type" value="Genomic_DNA"/>
</dbReference>
<proteinExistence type="predicted"/>
<dbReference type="InterPro" id="IPR008271">
    <property type="entry name" value="Ser/Thr_kinase_AS"/>
</dbReference>
<dbReference type="PROSITE" id="PS00108">
    <property type="entry name" value="PROTEIN_KINASE_ST"/>
    <property type="match status" value="1"/>
</dbReference>
<dbReference type="GO" id="GO:0006974">
    <property type="term" value="P:DNA damage response"/>
    <property type="evidence" value="ECO:0007669"/>
    <property type="project" value="InterPro"/>
</dbReference>
<dbReference type="Proteomes" id="UP000593567">
    <property type="component" value="Unassembled WGS sequence"/>
</dbReference>
<name>A0A7J7IYF9_BUGNE</name>
<dbReference type="GO" id="GO:0004674">
    <property type="term" value="F:protein serine/threonine kinase activity"/>
    <property type="evidence" value="ECO:0007669"/>
    <property type="project" value="InterPro"/>
</dbReference>
<dbReference type="InterPro" id="IPR038980">
    <property type="entry name" value="ATM_plant"/>
</dbReference>
<dbReference type="InterPro" id="IPR011009">
    <property type="entry name" value="Kinase-like_dom_sf"/>
</dbReference>
<sequence>MYYTDPEMGRSCLQLINKLIPQISLSTSLSAQERDDLGSKLFMIVNGLVLQLYEKTDEEDGSYTLFPLFGVEYRLTVIECLTQLIQADRTENWRREAGRHTAISLDPLEYAIKTLRDRDYRVRRKAVQAIRVILQHPDGKPSENLRQKQEKVFDKIYKNIHSILNINSNASDLERSDEEQTCTATLLSLFQTIIMHSTVCRRKAVCALFLCLDESNQHISSSLIRKVMEGAVSQTPYNSVVELCESSLGYVAKEWIALNFKLTQFPIDLFNESDLQNFYKKNMQVFASLAIGSDAVWAELVQLSDLTEQEIISGQLPSILLNILPALANSADNYRQSKMLFEKCTNILAAGGVQMLGLLKDKLAEILAALYSAVWDSPKEYPSEPEPCPPHYSSSEVSATNTYLLKMFHKKGVTGTSLLAILSAIPSSVSRLHFKLAHWLASGRHVHDIRQRSNAYLRFVAAVLPELGSTLQDHQLLLVETIISVNLNTLSRLTNQLQTTSSPDHNPAIVSIICSHIKACHALVDHMVSLNYEVLSSVVPRLTYSLIPLSNSSETDISNAAHKLLSSIWTGHADKFEGLLEVMEPLPVSTMRQHIPHYSWSASLDKFQKGIENYQQAVLDYRYDLFTLACQEAVICKELGLTHESLIKSHPDLNWIVLPEIDAERVVEVLEDGANVPLNRLHSFLGTTFFMVFEWYPDDLGDVLGRGDADTTTRTLALPTKPVAIEIMQRIMLGLVYLHGCGYIHNDLKANNILLRFYGHEFMQLQIVIADFGFSQCQEFCQTRQTKRKQRHRFDAPDRQYSFAVDMWPFGLMMFELLYVIKYQRRLTPYELSELPSLAKESRSKLRHRISEILYPADGFFVEAIVQCLHVVPEYRPSARFMYQFLLQSQQYKDGRDAARDFHKLCARDSAHVMHEFLFPYWYKHLVQMYAEASHDLSHDHTLLLKAVNKQLIAMDSESLKLLASGPLLSQFVSILILSVKHCSANERSEALKCLGRLGSSFVTNSLSGSHLQPSLVDQKLSNLTREYGDEADQRDFIILSHVIHYLLHDRLVIVAALTIELHSNHAVFYIKPV</sequence>
<dbReference type="PANTHER" id="PTHR37079:SF4">
    <property type="entry name" value="SERINE_THREONINE-PROTEIN KINASE ATM"/>
    <property type="match status" value="1"/>
</dbReference>
<dbReference type="AlphaFoldDB" id="A0A7J7IYF9"/>
<dbReference type="InterPro" id="IPR000719">
    <property type="entry name" value="Prot_kinase_dom"/>
</dbReference>
<gene>
    <name evidence="2" type="ORF">EB796_023239</name>
</gene>
<evidence type="ECO:0000259" key="1">
    <source>
        <dbReference type="PROSITE" id="PS50011"/>
    </source>
</evidence>
<dbReference type="PROSITE" id="PS50011">
    <property type="entry name" value="PROTEIN_KINASE_DOM"/>
    <property type="match status" value="1"/>
</dbReference>
<comment type="caution">
    <text evidence="2">The sequence shown here is derived from an EMBL/GenBank/DDBJ whole genome shotgun (WGS) entry which is preliminary data.</text>
</comment>
<keyword evidence="3" id="KW-1185">Reference proteome</keyword>
<dbReference type="PANTHER" id="PTHR37079">
    <property type="entry name" value="SERINE/THREONINE-PROTEIN KINASE ATM"/>
    <property type="match status" value="1"/>
</dbReference>
<dbReference type="SUPFAM" id="SSF56112">
    <property type="entry name" value="Protein kinase-like (PK-like)"/>
    <property type="match status" value="1"/>
</dbReference>
<feature type="domain" description="Protein kinase" evidence="1">
    <location>
        <begin position="562"/>
        <end position="886"/>
    </location>
</feature>
<dbReference type="Gene3D" id="1.10.510.10">
    <property type="entry name" value="Transferase(Phosphotransferase) domain 1"/>
    <property type="match status" value="1"/>
</dbReference>
<accession>A0A7J7IYF9</accession>
<dbReference type="Pfam" id="PF00069">
    <property type="entry name" value="Pkinase"/>
    <property type="match status" value="1"/>
</dbReference>
<evidence type="ECO:0000313" key="2">
    <source>
        <dbReference type="EMBL" id="KAF6018434.1"/>
    </source>
</evidence>
<reference evidence="2" key="1">
    <citation type="submission" date="2020-06" db="EMBL/GenBank/DDBJ databases">
        <title>Draft genome of Bugula neritina, a colonial animal packing powerful symbionts and potential medicines.</title>
        <authorList>
            <person name="Rayko M."/>
        </authorList>
    </citation>
    <scope>NUCLEOTIDE SEQUENCE [LARGE SCALE GENOMIC DNA]</scope>
    <source>
        <strain evidence="2">Kwan_BN1</strain>
    </source>
</reference>
<dbReference type="SMART" id="SM00220">
    <property type="entry name" value="S_TKc"/>
    <property type="match status" value="1"/>
</dbReference>
<protein>
    <recommendedName>
        <fullName evidence="1">Protein kinase domain-containing protein</fullName>
    </recommendedName>
</protein>